<keyword evidence="3" id="KW-0732">Signal</keyword>
<feature type="chain" id="PRO_5019828999" evidence="3">
    <location>
        <begin position="25"/>
        <end position="294"/>
    </location>
</feature>
<dbReference type="Gene3D" id="1.10.132.110">
    <property type="entry name" value="Serum amyloid A protein"/>
    <property type="match status" value="3"/>
</dbReference>
<dbReference type="AlphaFoldDB" id="A0A498M3A5"/>
<name>A0A498M3A5_LABRO</name>
<feature type="signal peptide" evidence="3">
    <location>
        <begin position="1"/>
        <end position="24"/>
    </location>
</feature>
<dbReference type="Proteomes" id="UP000290572">
    <property type="component" value="Unassembled WGS sequence"/>
</dbReference>
<dbReference type="PRINTS" id="PR00306">
    <property type="entry name" value="SERUMAMYLOID"/>
</dbReference>
<dbReference type="EMBL" id="QBIY01012931">
    <property type="protein sequence ID" value="RXN13956.1"/>
    <property type="molecule type" value="Genomic_DNA"/>
</dbReference>
<dbReference type="SMART" id="SM00197">
    <property type="entry name" value="SAA"/>
    <property type="match status" value="2"/>
</dbReference>
<dbReference type="GO" id="GO:0005576">
    <property type="term" value="C:extracellular region"/>
    <property type="evidence" value="ECO:0007669"/>
    <property type="project" value="InterPro"/>
</dbReference>
<dbReference type="STRING" id="84645.A0A498M3A5"/>
<protein>
    <submittedName>
        <fullName evidence="4">Serum amyloid A-5-like isoform X1</fullName>
    </submittedName>
</protein>
<evidence type="ECO:0000256" key="1">
    <source>
        <dbReference type="ARBA" id="ARBA00007745"/>
    </source>
</evidence>
<dbReference type="Pfam" id="PF00277">
    <property type="entry name" value="SAA"/>
    <property type="match status" value="3"/>
</dbReference>
<sequence length="294" mass="32971">MGCSAIMKLILAVLVLVLLVETQAQWHRFPGQAVGGTKDMWRSYRDMRQSNWKNSDRYFRARGNYDAAKRGPGGRWAAKVISDGREFVQGITLRGNSDADHEASRWGRNGGDPNRYRPKGLPNNDARQAVQGFGNSGCGKSDSTADQEANRWGRNCGDPNRYRPKGLPKNSAIMKLILAVLVLVFLVETQAQWYRFPGQAAGGAKDMWRAYRDMRQANWKNSDKYFHARGNYDAAKRGPGGRWAAEVISDGREFVQGITRRGNSDAAADQEANRWGRNGGDPNRYRPKGLPNKY</sequence>
<organism evidence="4 5">
    <name type="scientific">Labeo rohita</name>
    <name type="common">Indian major carp</name>
    <name type="synonym">Cyprinus rohita</name>
    <dbReference type="NCBI Taxonomy" id="84645"/>
    <lineage>
        <taxon>Eukaryota</taxon>
        <taxon>Metazoa</taxon>
        <taxon>Chordata</taxon>
        <taxon>Craniata</taxon>
        <taxon>Vertebrata</taxon>
        <taxon>Euteleostomi</taxon>
        <taxon>Actinopterygii</taxon>
        <taxon>Neopterygii</taxon>
        <taxon>Teleostei</taxon>
        <taxon>Ostariophysi</taxon>
        <taxon>Cypriniformes</taxon>
        <taxon>Cyprinidae</taxon>
        <taxon>Labeoninae</taxon>
        <taxon>Labeonini</taxon>
        <taxon>Labeo</taxon>
    </lineage>
</organism>
<dbReference type="PANTHER" id="PTHR23424">
    <property type="entry name" value="SERUM AMYLOID A"/>
    <property type="match status" value="1"/>
</dbReference>
<proteinExistence type="inferred from homology"/>
<keyword evidence="5" id="KW-1185">Reference proteome</keyword>
<evidence type="ECO:0000256" key="2">
    <source>
        <dbReference type="SAM" id="MobiDB-lite"/>
    </source>
</evidence>
<dbReference type="FunFam" id="1.10.132.110:FF:000001">
    <property type="entry name" value="Serum amyloid A protein"/>
    <property type="match status" value="1"/>
</dbReference>
<evidence type="ECO:0000313" key="4">
    <source>
        <dbReference type="EMBL" id="RXN13956.1"/>
    </source>
</evidence>
<accession>A0A498M3A5</accession>
<feature type="region of interest" description="Disordered" evidence="2">
    <location>
        <begin position="98"/>
        <end position="162"/>
    </location>
</feature>
<evidence type="ECO:0000313" key="5">
    <source>
        <dbReference type="Proteomes" id="UP000290572"/>
    </source>
</evidence>
<evidence type="ECO:0000256" key="3">
    <source>
        <dbReference type="SAM" id="SignalP"/>
    </source>
</evidence>
<comment type="caution">
    <text evidence="4">The sequence shown here is derived from an EMBL/GenBank/DDBJ whole genome shotgun (WGS) entry which is preliminary data.</text>
</comment>
<dbReference type="InterPro" id="IPR000096">
    <property type="entry name" value="Serum_amyloid_A"/>
</dbReference>
<reference evidence="4 5" key="1">
    <citation type="submission" date="2018-03" db="EMBL/GenBank/DDBJ databases">
        <title>Draft genome sequence of Rohu Carp (Labeo rohita).</title>
        <authorList>
            <person name="Das P."/>
            <person name="Kushwaha B."/>
            <person name="Joshi C.G."/>
            <person name="Kumar D."/>
            <person name="Nagpure N.S."/>
            <person name="Sahoo L."/>
            <person name="Das S.P."/>
            <person name="Bit A."/>
            <person name="Patnaik S."/>
            <person name="Meher P.K."/>
            <person name="Jayasankar P."/>
            <person name="Koringa P.G."/>
            <person name="Patel N.V."/>
            <person name="Hinsu A.T."/>
            <person name="Kumar R."/>
            <person name="Pandey M."/>
            <person name="Agarwal S."/>
            <person name="Srivastava S."/>
            <person name="Singh M."/>
            <person name="Iquebal M.A."/>
            <person name="Jaiswal S."/>
            <person name="Angadi U.B."/>
            <person name="Kumar N."/>
            <person name="Raza M."/>
            <person name="Shah T.M."/>
            <person name="Rai A."/>
            <person name="Jena J.K."/>
        </authorList>
    </citation>
    <scope>NUCLEOTIDE SEQUENCE [LARGE SCALE GENOMIC DNA]</scope>
    <source>
        <strain evidence="4">DASCIFA01</strain>
        <tissue evidence="4">Testis</tissue>
    </source>
</reference>
<dbReference type="PROSITE" id="PS00992">
    <property type="entry name" value="SAA"/>
    <property type="match status" value="2"/>
</dbReference>
<feature type="region of interest" description="Disordered" evidence="2">
    <location>
        <begin position="259"/>
        <end position="294"/>
    </location>
</feature>
<comment type="similarity">
    <text evidence="1">Belongs to the SAA family.</text>
</comment>
<dbReference type="PANTHER" id="PTHR23424:SF29">
    <property type="entry name" value="SERUM AMYLOID A PROTEIN"/>
    <property type="match status" value="1"/>
</dbReference>
<gene>
    <name evidence="4" type="ORF">ROHU_009311</name>
</gene>
<dbReference type="InterPro" id="IPR052464">
    <property type="entry name" value="Synovial_Prolif_Regulator"/>
</dbReference>